<evidence type="ECO:0000259" key="6">
    <source>
        <dbReference type="Pfam" id="PF00732"/>
    </source>
</evidence>
<proteinExistence type="inferred from homology"/>
<dbReference type="SUPFAM" id="SSF51905">
    <property type="entry name" value="FAD/NAD(P)-binding domain"/>
    <property type="match status" value="1"/>
</dbReference>
<protein>
    <submittedName>
        <fullName evidence="8">GMC family mycofactocin-associated oxidreductase</fullName>
    </submittedName>
</protein>
<evidence type="ECO:0000256" key="5">
    <source>
        <dbReference type="PIRSR" id="PIRSR000137-2"/>
    </source>
</evidence>
<dbReference type="GO" id="GO:0050660">
    <property type="term" value="F:flavin adenine dinucleotide binding"/>
    <property type="evidence" value="ECO:0007669"/>
    <property type="project" value="InterPro"/>
</dbReference>
<dbReference type="InterPro" id="IPR036188">
    <property type="entry name" value="FAD/NAD-bd_sf"/>
</dbReference>
<dbReference type="InterPro" id="IPR000172">
    <property type="entry name" value="GMC_OxRdtase_N"/>
</dbReference>
<reference evidence="8 9" key="1">
    <citation type="submission" date="2018-06" db="EMBL/GenBank/DDBJ databases">
        <title>Genomic Encyclopedia of Type Strains, Phase IV (KMG-IV): sequencing the most valuable type-strain genomes for metagenomic binning, comparative biology and taxonomic classification.</title>
        <authorList>
            <person name="Goeker M."/>
        </authorList>
    </citation>
    <scope>NUCLEOTIDE SEQUENCE [LARGE SCALE GENOMIC DNA]</scope>
    <source>
        <strain evidence="8 9">DSM 45521</strain>
    </source>
</reference>
<feature type="binding site" evidence="5">
    <location>
        <position position="204"/>
    </location>
    <ligand>
        <name>FAD</name>
        <dbReference type="ChEBI" id="CHEBI:57692"/>
    </ligand>
</feature>
<keyword evidence="9" id="KW-1185">Reference proteome</keyword>
<evidence type="ECO:0000313" key="8">
    <source>
        <dbReference type="EMBL" id="PYE13103.1"/>
    </source>
</evidence>
<feature type="domain" description="Glucose-methanol-choline oxidoreductase N-terminal" evidence="6">
    <location>
        <begin position="10"/>
        <end position="247"/>
    </location>
</feature>
<dbReference type="PANTHER" id="PTHR11552:SF147">
    <property type="entry name" value="CHOLINE DEHYDROGENASE, MITOCHONDRIAL"/>
    <property type="match status" value="1"/>
</dbReference>
<evidence type="ECO:0000256" key="2">
    <source>
        <dbReference type="ARBA" id="ARBA00010790"/>
    </source>
</evidence>
<comment type="similarity">
    <text evidence="2">Belongs to the GMC oxidoreductase family.</text>
</comment>
<evidence type="ECO:0000256" key="1">
    <source>
        <dbReference type="ARBA" id="ARBA00001974"/>
    </source>
</evidence>
<keyword evidence="4 5" id="KW-0274">FAD</keyword>
<keyword evidence="3" id="KW-0285">Flavoprotein</keyword>
<organism evidence="8 9">
    <name type="scientific">Williamsia limnetica</name>
    <dbReference type="NCBI Taxonomy" id="882452"/>
    <lineage>
        <taxon>Bacteria</taxon>
        <taxon>Bacillati</taxon>
        <taxon>Actinomycetota</taxon>
        <taxon>Actinomycetes</taxon>
        <taxon>Mycobacteriales</taxon>
        <taxon>Nocardiaceae</taxon>
        <taxon>Williamsia</taxon>
    </lineage>
</organism>
<dbReference type="Proteomes" id="UP000247591">
    <property type="component" value="Unassembled WGS sequence"/>
</dbReference>
<dbReference type="EMBL" id="QJSP01000018">
    <property type="protein sequence ID" value="PYE13103.1"/>
    <property type="molecule type" value="Genomic_DNA"/>
</dbReference>
<dbReference type="AlphaFoldDB" id="A0A318RDN0"/>
<evidence type="ECO:0000256" key="4">
    <source>
        <dbReference type="ARBA" id="ARBA00022827"/>
    </source>
</evidence>
<dbReference type="Pfam" id="PF05199">
    <property type="entry name" value="GMC_oxred_C"/>
    <property type="match status" value="1"/>
</dbReference>
<dbReference type="NCBIfam" id="TIGR04542">
    <property type="entry name" value="GMC_mycofac_2"/>
    <property type="match status" value="1"/>
</dbReference>
<name>A0A318RDN0_WILLI</name>
<dbReference type="PANTHER" id="PTHR11552">
    <property type="entry name" value="GLUCOSE-METHANOL-CHOLINE GMC OXIDOREDUCTASE"/>
    <property type="match status" value="1"/>
</dbReference>
<dbReference type="InterPro" id="IPR012132">
    <property type="entry name" value="GMC_OxRdtase"/>
</dbReference>
<dbReference type="InterPro" id="IPR007867">
    <property type="entry name" value="GMC_OxRtase_C"/>
</dbReference>
<dbReference type="PIRSF" id="PIRSF000137">
    <property type="entry name" value="Alcohol_oxidase"/>
    <property type="match status" value="1"/>
</dbReference>
<dbReference type="RefSeq" id="WP_110472103.1">
    <property type="nucleotide sequence ID" value="NZ_QJSP01000018.1"/>
</dbReference>
<comment type="cofactor">
    <cofactor evidence="1 5">
        <name>FAD</name>
        <dbReference type="ChEBI" id="CHEBI:57692"/>
    </cofactor>
</comment>
<dbReference type="Gene3D" id="3.50.50.60">
    <property type="entry name" value="FAD/NAD(P)-binding domain"/>
    <property type="match status" value="2"/>
</dbReference>
<dbReference type="Gene3D" id="3.30.410.40">
    <property type="match status" value="1"/>
</dbReference>
<gene>
    <name evidence="8" type="ORF">DFR67_11842</name>
</gene>
<sequence length="439" mass="46701">MTAAADSRADVIVVGAGSSGCVVAERLSRDPARQVILLEAGGDAPASASLRLDHLPIGAGSDRVVHYPTRQGFDLPRGKGLGGSSAVNGGYFLRWHPNDFEGWSPDVWPMAAIGSAYDHVDGGVGGGGVMNVSEFADDELHPYACAFERHWKDEGFGVASPPWPAVGVVRVRSNRDGWHRHSTAVLLQEALRRPNLRLLSHSQVVGLRHSGGRVSGVVVGEQVLSADEVILCAGTLGTAELLARSGVVEIEDAAVWEHREQLVRFTPAGGLPGHARALLQAVLHTRDGLEIRCYNDDFAEFIDGLPHSSPAFGVALMHPELPGSVSWGPVARLRIDLGEVSGGDSEKIRRCAERVVSMLGGADFEGLVQPGSPWVEPVIRTSQHAWGTMPMGERTDWLGAVDEVRGLRIVDASILPTAGSSGPHATVMMMAWHIANTVA</sequence>
<accession>A0A318RDN0</accession>
<evidence type="ECO:0000256" key="3">
    <source>
        <dbReference type="ARBA" id="ARBA00022630"/>
    </source>
</evidence>
<feature type="domain" description="Glucose-methanol-choline oxidoreductase C-terminal" evidence="7">
    <location>
        <begin position="379"/>
        <end position="431"/>
    </location>
</feature>
<evidence type="ECO:0000259" key="7">
    <source>
        <dbReference type="Pfam" id="PF05199"/>
    </source>
</evidence>
<dbReference type="GO" id="GO:0016614">
    <property type="term" value="F:oxidoreductase activity, acting on CH-OH group of donors"/>
    <property type="evidence" value="ECO:0007669"/>
    <property type="project" value="InterPro"/>
</dbReference>
<dbReference type="InterPro" id="IPR030900">
    <property type="entry name" value="GMC_mycofac_OxRdtase"/>
</dbReference>
<dbReference type="Pfam" id="PF00732">
    <property type="entry name" value="GMC_oxred_N"/>
    <property type="match status" value="1"/>
</dbReference>
<comment type="caution">
    <text evidence="8">The sequence shown here is derived from an EMBL/GenBank/DDBJ whole genome shotgun (WGS) entry which is preliminary data.</text>
</comment>
<evidence type="ECO:0000313" key="9">
    <source>
        <dbReference type="Proteomes" id="UP000247591"/>
    </source>
</evidence>